<evidence type="ECO:0000313" key="1">
    <source>
        <dbReference type="EMBL" id="MDF3636292.1"/>
    </source>
</evidence>
<comment type="caution">
    <text evidence="1">The sequence shown here is derived from an EMBL/GenBank/DDBJ whole genome shotgun (WGS) entry which is preliminary data.</text>
</comment>
<proteinExistence type="predicted"/>
<dbReference type="EMBL" id="JARJGR010000487">
    <property type="protein sequence ID" value="MDF3636292.1"/>
    <property type="molecule type" value="Genomic_DNA"/>
</dbReference>
<dbReference type="Gene3D" id="3.40.50.720">
    <property type="entry name" value="NAD(P)-binding Rossmann-like Domain"/>
    <property type="match status" value="1"/>
</dbReference>
<gene>
    <name evidence="1" type="ORF">P3S46_03535</name>
</gene>
<dbReference type="InterPro" id="IPR036291">
    <property type="entry name" value="NAD(P)-bd_dom_sf"/>
</dbReference>
<accession>A0AAW6NJB3</accession>
<reference evidence="1" key="1">
    <citation type="submission" date="2023-03" db="EMBL/GenBank/DDBJ databases">
        <title>A Study on Prevalence and Characterization of Enterobacter cloacae strains in China.</title>
        <authorList>
            <person name="Zheng Z."/>
        </authorList>
    </citation>
    <scope>NUCLEOTIDE SEQUENCE</scope>
    <source>
        <strain evidence="1">EC77</strain>
    </source>
</reference>
<dbReference type="AlphaFoldDB" id="A0AAW6NJB3"/>
<dbReference type="SUPFAM" id="SSF51735">
    <property type="entry name" value="NAD(P)-binding Rossmann-fold domains"/>
    <property type="match status" value="1"/>
</dbReference>
<protein>
    <submittedName>
        <fullName evidence="1">Oxidoreductase</fullName>
    </submittedName>
</protein>
<feature type="non-terminal residue" evidence="1">
    <location>
        <position position="49"/>
    </location>
</feature>
<sequence>MKIDLTGKVALVTASTGGIGFAIARGLAEGGAGGIVNGRSVDSVNKGIQ</sequence>
<organism evidence="1 2">
    <name type="scientific">Enterobacter cloacae</name>
    <dbReference type="NCBI Taxonomy" id="550"/>
    <lineage>
        <taxon>Bacteria</taxon>
        <taxon>Pseudomonadati</taxon>
        <taxon>Pseudomonadota</taxon>
        <taxon>Gammaproteobacteria</taxon>
        <taxon>Enterobacterales</taxon>
        <taxon>Enterobacteriaceae</taxon>
        <taxon>Enterobacter</taxon>
        <taxon>Enterobacter cloacae complex</taxon>
    </lineage>
</organism>
<name>A0AAW6NJB3_ENTCL</name>
<dbReference type="Proteomes" id="UP001215180">
    <property type="component" value="Unassembled WGS sequence"/>
</dbReference>
<evidence type="ECO:0000313" key="2">
    <source>
        <dbReference type="Proteomes" id="UP001215180"/>
    </source>
</evidence>